<dbReference type="PANTHER" id="PTHR33881">
    <property type="entry name" value="NEUROGENIC LOCUS NOTCH-LIKE PROTEIN"/>
    <property type="match status" value="1"/>
</dbReference>
<dbReference type="AlphaFoldDB" id="A0A7J7D2H5"/>
<feature type="signal peptide" evidence="1">
    <location>
        <begin position="1"/>
        <end position="23"/>
    </location>
</feature>
<name>A0A7J7D2H5_TRIWF</name>
<reference evidence="2 3" key="1">
    <citation type="journal article" date="2020" name="Nat. Commun.">
        <title>Genome of Tripterygium wilfordii and identification of cytochrome P450 involved in triptolide biosynthesis.</title>
        <authorList>
            <person name="Tu L."/>
            <person name="Su P."/>
            <person name="Zhang Z."/>
            <person name="Gao L."/>
            <person name="Wang J."/>
            <person name="Hu T."/>
            <person name="Zhou J."/>
            <person name="Zhang Y."/>
            <person name="Zhao Y."/>
            <person name="Liu Y."/>
            <person name="Song Y."/>
            <person name="Tong Y."/>
            <person name="Lu Y."/>
            <person name="Yang J."/>
            <person name="Xu C."/>
            <person name="Jia M."/>
            <person name="Peters R.J."/>
            <person name="Huang L."/>
            <person name="Gao W."/>
        </authorList>
    </citation>
    <scope>NUCLEOTIDE SEQUENCE [LARGE SCALE GENOMIC DNA]</scope>
    <source>
        <strain evidence="3">cv. XIE 37</strain>
        <tissue evidence="2">Leaf</tissue>
    </source>
</reference>
<proteinExistence type="predicted"/>
<keyword evidence="1" id="KW-0732">Signal</keyword>
<feature type="chain" id="PRO_5029651949" evidence="1">
    <location>
        <begin position="24"/>
        <end position="206"/>
    </location>
</feature>
<accession>A0A7J7D2H5</accession>
<evidence type="ECO:0000313" key="3">
    <source>
        <dbReference type="Proteomes" id="UP000593562"/>
    </source>
</evidence>
<gene>
    <name evidence="2" type="ORF">HS088_TW11G00594</name>
</gene>
<sequence length="206" mass="22614">MASSKSTAFLALLLVLLAVIAVGDDVLSDFNEMVCEEVNCGKGRCKAGIGYAFNYICKCDRGWKRTEDDDVNDAAPFLPCVIPNCSLDYSCQPAPPPVPETQVPLNISFFDPCYWAYCGEGSCTRAETYTFECSCKSGFYNLLDTSYFPCYSDCTIGSDCSRLGIKVANQKTTTNGQTRSPATIIRPGNFHQMIMLIMSMALALRK</sequence>
<dbReference type="EMBL" id="JAAARO010000011">
    <property type="protein sequence ID" value="KAF5740523.1"/>
    <property type="molecule type" value="Genomic_DNA"/>
</dbReference>
<evidence type="ECO:0000256" key="1">
    <source>
        <dbReference type="SAM" id="SignalP"/>
    </source>
</evidence>
<evidence type="ECO:0000313" key="2">
    <source>
        <dbReference type="EMBL" id="KAF5740523.1"/>
    </source>
</evidence>
<dbReference type="Proteomes" id="UP000593562">
    <property type="component" value="Unassembled WGS sequence"/>
</dbReference>
<dbReference type="PANTHER" id="PTHR33881:SF10">
    <property type="entry name" value="SLIT HOMOLOG 2 PROTEIN-LIKE"/>
    <property type="match status" value="1"/>
</dbReference>
<dbReference type="InParanoid" id="A0A7J7D2H5"/>
<comment type="caution">
    <text evidence="2">The sequence shown here is derived from an EMBL/GenBank/DDBJ whole genome shotgun (WGS) entry which is preliminary data.</text>
</comment>
<organism evidence="2 3">
    <name type="scientific">Tripterygium wilfordii</name>
    <name type="common">Thunder God vine</name>
    <dbReference type="NCBI Taxonomy" id="458696"/>
    <lineage>
        <taxon>Eukaryota</taxon>
        <taxon>Viridiplantae</taxon>
        <taxon>Streptophyta</taxon>
        <taxon>Embryophyta</taxon>
        <taxon>Tracheophyta</taxon>
        <taxon>Spermatophyta</taxon>
        <taxon>Magnoliopsida</taxon>
        <taxon>eudicotyledons</taxon>
        <taxon>Gunneridae</taxon>
        <taxon>Pentapetalae</taxon>
        <taxon>rosids</taxon>
        <taxon>fabids</taxon>
        <taxon>Celastrales</taxon>
        <taxon>Celastraceae</taxon>
        <taxon>Tripterygium</taxon>
    </lineage>
</organism>
<dbReference type="OrthoDB" id="1914642at2759"/>
<protein>
    <submittedName>
        <fullName evidence="2">Uncharacterized protein</fullName>
    </submittedName>
</protein>
<keyword evidence="3" id="KW-1185">Reference proteome</keyword>